<dbReference type="AlphaFoldDB" id="A0A1M6BQV1"/>
<dbReference type="Proteomes" id="UP000184040">
    <property type="component" value="Unassembled WGS sequence"/>
</dbReference>
<protein>
    <submittedName>
        <fullName evidence="1">Uncharacterized protein</fullName>
    </submittedName>
</protein>
<name>A0A1M6BQV1_9RHOB</name>
<organism evidence="1 2">
    <name type="scientific">Palleronia salina</name>
    <dbReference type="NCBI Taxonomy" id="313368"/>
    <lineage>
        <taxon>Bacteria</taxon>
        <taxon>Pseudomonadati</taxon>
        <taxon>Pseudomonadota</taxon>
        <taxon>Alphaproteobacteria</taxon>
        <taxon>Rhodobacterales</taxon>
        <taxon>Roseobacteraceae</taxon>
        <taxon>Palleronia</taxon>
    </lineage>
</organism>
<evidence type="ECO:0000313" key="2">
    <source>
        <dbReference type="Proteomes" id="UP000184040"/>
    </source>
</evidence>
<evidence type="ECO:0000313" key="1">
    <source>
        <dbReference type="EMBL" id="SHI51066.1"/>
    </source>
</evidence>
<dbReference type="RefSeq" id="WP_175550256.1">
    <property type="nucleotide sequence ID" value="NZ_FQZA01000001.1"/>
</dbReference>
<gene>
    <name evidence="1" type="ORF">SAMN04488012_101580</name>
</gene>
<proteinExistence type="predicted"/>
<dbReference type="STRING" id="313368.SAMN04488012_101580"/>
<keyword evidence="2" id="KW-1185">Reference proteome</keyword>
<sequence length="51" mass="5456">MIGFLSGTTIAAVLAVGTYIAMTTFSVTSIERVNNPSLNVGDLDYRYTSSH</sequence>
<accession>A0A1M6BQV1</accession>
<dbReference type="EMBL" id="FQZA01000001">
    <property type="protein sequence ID" value="SHI51066.1"/>
    <property type="molecule type" value="Genomic_DNA"/>
</dbReference>
<reference evidence="1 2" key="1">
    <citation type="submission" date="2016-11" db="EMBL/GenBank/DDBJ databases">
        <authorList>
            <person name="Jaros S."/>
            <person name="Januszkiewicz K."/>
            <person name="Wedrychowicz H."/>
        </authorList>
    </citation>
    <scope>NUCLEOTIDE SEQUENCE [LARGE SCALE GENOMIC DNA]</scope>
    <source>
        <strain evidence="1 2">DSM 26892</strain>
    </source>
</reference>